<dbReference type="PANTHER" id="PTHR11067">
    <property type="entry name" value="INOSINE TRIPHOSPHATE PYROPHOSPHATASE/HAM1 PROTEIN"/>
    <property type="match status" value="1"/>
</dbReference>
<dbReference type="InterPro" id="IPR029001">
    <property type="entry name" value="ITPase-like_fam"/>
</dbReference>
<evidence type="ECO:0000256" key="7">
    <source>
        <dbReference type="ARBA" id="ARBA00023080"/>
    </source>
</evidence>
<sequence>MAKLIFASKNNGKIREFREFLDPFGVEVISLNDLESVPEIEENGATFEENATIKAQTIADFYQLPVVADDSGLSVDALQGAPGVHSARYAGDHNDLANNQKLLTELTDVPQKDRTATFHTVIVGLKPTGEKIVVDGAVDGYILKEFRGNNDFGYDPLFYYEPLNKTFAEMTPAEKNDVSHRGNALRKFITVFKEWWED</sequence>
<dbReference type="Pfam" id="PF01725">
    <property type="entry name" value="Ham1p_like"/>
    <property type="match status" value="1"/>
</dbReference>
<dbReference type="GO" id="GO:0046872">
    <property type="term" value="F:metal ion binding"/>
    <property type="evidence" value="ECO:0007669"/>
    <property type="project" value="UniProtKB-KW"/>
</dbReference>
<dbReference type="HAMAP" id="MF_01405">
    <property type="entry name" value="Non_canon_purine_NTPase"/>
    <property type="match status" value="1"/>
</dbReference>
<evidence type="ECO:0000256" key="4">
    <source>
        <dbReference type="ARBA" id="ARBA00022741"/>
    </source>
</evidence>
<evidence type="ECO:0000256" key="5">
    <source>
        <dbReference type="ARBA" id="ARBA00022801"/>
    </source>
</evidence>
<comment type="catalytic activity">
    <reaction evidence="10">
        <text>ITP + H2O = IMP + diphosphate + H(+)</text>
        <dbReference type="Rhea" id="RHEA:29399"/>
        <dbReference type="ChEBI" id="CHEBI:15377"/>
        <dbReference type="ChEBI" id="CHEBI:15378"/>
        <dbReference type="ChEBI" id="CHEBI:33019"/>
        <dbReference type="ChEBI" id="CHEBI:58053"/>
        <dbReference type="ChEBI" id="CHEBI:61402"/>
        <dbReference type="EC" id="3.6.1.66"/>
    </reaction>
</comment>
<feature type="active site" description="Proton acceptor" evidence="10">
    <location>
        <position position="70"/>
    </location>
</feature>
<dbReference type="EC" id="3.6.1.66" evidence="10"/>
<dbReference type="NCBIfam" id="TIGR00042">
    <property type="entry name" value="RdgB/HAM1 family non-canonical purine NTP pyrophosphatase"/>
    <property type="match status" value="1"/>
</dbReference>
<evidence type="ECO:0000256" key="6">
    <source>
        <dbReference type="ARBA" id="ARBA00022842"/>
    </source>
</evidence>
<dbReference type="SUPFAM" id="SSF52972">
    <property type="entry name" value="ITPase-like"/>
    <property type="match status" value="1"/>
</dbReference>
<feature type="binding site" evidence="10">
    <location>
        <begin position="180"/>
        <end position="181"/>
    </location>
    <ligand>
        <name>substrate</name>
    </ligand>
</feature>
<evidence type="ECO:0000256" key="3">
    <source>
        <dbReference type="ARBA" id="ARBA00022723"/>
    </source>
</evidence>
<dbReference type="InterPro" id="IPR002637">
    <property type="entry name" value="RdgB/HAM1"/>
</dbReference>
<dbReference type="GO" id="GO:0035870">
    <property type="term" value="F:dITP diphosphatase activity"/>
    <property type="evidence" value="ECO:0007669"/>
    <property type="project" value="UniProtKB-UniRule"/>
</dbReference>
<evidence type="ECO:0000256" key="1">
    <source>
        <dbReference type="ARBA" id="ARBA00008023"/>
    </source>
</evidence>
<keyword evidence="4 10" id="KW-0547">Nucleotide-binding</keyword>
<comment type="catalytic activity">
    <reaction evidence="8 10">
        <text>dITP + H2O = dIMP + diphosphate + H(+)</text>
        <dbReference type="Rhea" id="RHEA:28342"/>
        <dbReference type="ChEBI" id="CHEBI:15377"/>
        <dbReference type="ChEBI" id="CHEBI:15378"/>
        <dbReference type="ChEBI" id="CHEBI:33019"/>
        <dbReference type="ChEBI" id="CHEBI:61194"/>
        <dbReference type="ChEBI" id="CHEBI:61382"/>
        <dbReference type="EC" id="3.6.1.66"/>
    </reaction>
</comment>
<evidence type="ECO:0000256" key="9">
    <source>
        <dbReference type="ARBA" id="ARBA00052017"/>
    </source>
</evidence>
<dbReference type="GO" id="GO:0009146">
    <property type="term" value="P:purine nucleoside triphosphate catabolic process"/>
    <property type="evidence" value="ECO:0007669"/>
    <property type="project" value="UniProtKB-UniRule"/>
</dbReference>
<comment type="similarity">
    <text evidence="1 10 11">Belongs to the HAM1 NTPase family.</text>
</comment>
<dbReference type="STRING" id="1505725.GA0061074_1019"/>
<keyword evidence="5 10" id="KW-0378">Hydrolase</keyword>
<dbReference type="GO" id="GO:0036222">
    <property type="term" value="F:XTP diphosphatase activity"/>
    <property type="evidence" value="ECO:0007669"/>
    <property type="project" value="UniProtKB-UniRule"/>
</dbReference>
<accession>A0A1C3YNP2</accession>
<evidence type="ECO:0000256" key="8">
    <source>
        <dbReference type="ARBA" id="ARBA00051875"/>
    </source>
</evidence>
<evidence type="ECO:0000256" key="11">
    <source>
        <dbReference type="RuleBase" id="RU003781"/>
    </source>
</evidence>
<dbReference type="Gene3D" id="3.90.950.10">
    <property type="match status" value="1"/>
</dbReference>
<dbReference type="OrthoDB" id="9807456at2"/>
<evidence type="ECO:0000256" key="10">
    <source>
        <dbReference type="HAMAP-Rule" id="MF_01405"/>
    </source>
</evidence>
<dbReference type="NCBIfam" id="NF011397">
    <property type="entry name" value="PRK14822.1"/>
    <property type="match status" value="1"/>
</dbReference>
<dbReference type="GO" id="GO:0017111">
    <property type="term" value="F:ribonucleoside triphosphate phosphatase activity"/>
    <property type="evidence" value="ECO:0007669"/>
    <property type="project" value="InterPro"/>
</dbReference>
<gene>
    <name evidence="12" type="ORF">GA0061074_1019</name>
</gene>
<keyword evidence="6 10" id="KW-0460">Magnesium</keyword>
<feature type="binding site" evidence="10">
    <location>
        <begin position="152"/>
        <end position="155"/>
    </location>
    <ligand>
        <name>substrate</name>
    </ligand>
</feature>
<dbReference type="AlphaFoldDB" id="A0A1C3YNP2"/>
<dbReference type="GO" id="GO:0036220">
    <property type="term" value="F:ITP diphosphatase activity"/>
    <property type="evidence" value="ECO:0007669"/>
    <property type="project" value="UniProtKB-UniRule"/>
</dbReference>
<evidence type="ECO:0000313" key="12">
    <source>
        <dbReference type="EMBL" id="SCB71683.1"/>
    </source>
</evidence>
<comment type="cofactor">
    <cofactor evidence="10">
        <name>Mg(2+)</name>
        <dbReference type="ChEBI" id="CHEBI:18420"/>
    </cofactor>
    <text evidence="10">Binds 1 Mg(2+) ion per subunit.</text>
</comment>
<comment type="catalytic activity">
    <reaction evidence="9 10">
        <text>XTP + H2O = XMP + diphosphate + H(+)</text>
        <dbReference type="Rhea" id="RHEA:28610"/>
        <dbReference type="ChEBI" id="CHEBI:15377"/>
        <dbReference type="ChEBI" id="CHEBI:15378"/>
        <dbReference type="ChEBI" id="CHEBI:33019"/>
        <dbReference type="ChEBI" id="CHEBI:57464"/>
        <dbReference type="ChEBI" id="CHEBI:61314"/>
        <dbReference type="EC" id="3.6.1.66"/>
    </reaction>
</comment>
<dbReference type="GO" id="GO:0009117">
    <property type="term" value="P:nucleotide metabolic process"/>
    <property type="evidence" value="ECO:0007669"/>
    <property type="project" value="UniProtKB-KW"/>
</dbReference>
<keyword evidence="3 10" id="KW-0479">Metal-binding</keyword>
<dbReference type="PANTHER" id="PTHR11067:SF9">
    <property type="entry name" value="INOSINE TRIPHOSPHATE PYROPHOSPHATASE"/>
    <property type="match status" value="1"/>
</dbReference>
<dbReference type="RefSeq" id="WP_092461062.1">
    <property type="nucleotide sequence ID" value="NZ_BJEE01000002.1"/>
</dbReference>
<dbReference type="Proteomes" id="UP000199268">
    <property type="component" value="Unassembled WGS sequence"/>
</dbReference>
<feature type="binding site" evidence="10">
    <location>
        <position position="41"/>
    </location>
    <ligand>
        <name>Mg(2+)</name>
        <dbReference type="ChEBI" id="CHEBI:18420"/>
    </ligand>
</feature>
<dbReference type="FunFam" id="3.90.950.10:FF:000001">
    <property type="entry name" value="dITP/XTP pyrophosphatase"/>
    <property type="match status" value="1"/>
</dbReference>
<protein>
    <recommendedName>
        <fullName evidence="10">dITP/XTP pyrophosphatase</fullName>
        <ecNumber evidence="10">3.6.1.66</ecNumber>
    </recommendedName>
    <alternativeName>
        <fullName evidence="10">Non-canonical purine NTP pyrophosphatase</fullName>
    </alternativeName>
    <alternativeName>
        <fullName evidence="10">Non-standard purine NTP pyrophosphatase</fullName>
    </alternativeName>
    <alternativeName>
        <fullName evidence="10">Nucleoside-triphosphate diphosphatase</fullName>
    </alternativeName>
    <alternativeName>
        <fullName evidence="10">Nucleoside-triphosphate pyrophosphatase</fullName>
        <shortName evidence="10">NTPase</shortName>
    </alternativeName>
</protein>
<evidence type="ECO:0000256" key="2">
    <source>
        <dbReference type="ARBA" id="ARBA00011738"/>
    </source>
</evidence>
<dbReference type="EMBL" id="FMAO01000001">
    <property type="protein sequence ID" value="SCB71683.1"/>
    <property type="molecule type" value="Genomic_DNA"/>
</dbReference>
<feature type="binding site" evidence="10">
    <location>
        <begin position="8"/>
        <end position="13"/>
    </location>
    <ligand>
        <name>substrate</name>
    </ligand>
</feature>
<dbReference type="GO" id="GO:0005829">
    <property type="term" value="C:cytosol"/>
    <property type="evidence" value="ECO:0007669"/>
    <property type="project" value="TreeGrafter"/>
</dbReference>
<organism evidence="12 13">
    <name type="scientific">Weissella bombi</name>
    <dbReference type="NCBI Taxonomy" id="1505725"/>
    <lineage>
        <taxon>Bacteria</taxon>
        <taxon>Bacillati</taxon>
        <taxon>Bacillota</taxon>
        <taxon>Bacilli</taxon>
        <taxon>Lactobacillales</taxon>
        <taxon>Lactobacillaceae</taxon>
        <taxon>Weissella</taxon>
    </lineage>
</organism>
<dbReference type="InterPro" id="IPR020922">
    <property type="entry name" value="dITP/XTP_pyrophosphatase"/>
</dbReference>
<feature type="binding site" evidence="10">
    <location>
        <position position="71"/>
    </location>
    <ligand>
        <name>substrate</name>
    </ligand>
</feature>
<dbReference type="CDD" id="cd00515">
    <property type="entry name" value="HAM1"/>
    <property type="match status" value="1"/>
</dbReference>
<comment type="subunit">
    <text evidence="2 10">Homodimer.</text>
</comment>
<feature type="binding site" evidence="10">
    <location>
        <position position="70"/>
    </location>
    <ligand>
        <name>Mg(2+)</name>
        <dbReference type="ChEBI" id="CHEBI:18420"/>
    </ligand>
</feature>
<comment type="function">
    <text evidence="10">Pyrophosphatase that catalyzes the hydrolysis of nucleoside triphosphates to their monophosphate derivatives, with a high preference for the non-canonical purine nucleotides XTP (xanthosine triphosphate), dITP (deoxyinosine triphosphate) and ITP. Seems to function as a house-cleaning enzyme that removes non-canonical purine nucleotides from the nucleotide pool, thus preventing their incorporation into DNA/RNA and avoiding chromosomal lesions.</text>
</comment>
<feature type="binding site" evidence="10">
    <location>
        <position position="175"/>
    </location>
    <ligand>
        <name>substrate</name>
    </ligand>
</feature>
<name>A0A1C3YNP2_9LACO</name>
<reference evidence="13" key="1">
    <citation type="submission" date="2016-08" db="EMBL/GenBank/DDBJ databases">
        <authorList>
            <person name="Varghese N."/>
            <person name="Submissions Spin"/>
        </authorList>
    </citation>
    <scope>NUCLEOTIDE SEQUENCE [LARGE SCALE GENOMIC DNA]</scope>
    <source>
        <strain evidence="13">R-53094</strain>
    </source>
</reference>
<dbReference type="GO" id="GO:0000166">
    <property type="term" value="F:nucleotide binding"/>
    <property type="evidence" value="ECO:0007669"/>
    <property type="project" value="UniProtKB-KW"/>
</dbReference>
<proteinExistence type="inferred from homology"/>
<evidence type="ECO:0000313" key="13">
    <source>
        <dbReference type="Proteomes" id="UP000199268"/>
    </source>
</evidence>
<keyword evidence="7 10" id="KW-0546">Nucleotide metabolism</keyword>
<keyword evidence="13" id="KW-1185">Reference proteome</keyword>